<dbReference type="EMBL" id="CAADRP010000336">
    <property type="protein sequence ID" value="VFU27190.1"/>
    <property type="molecule type" value="Genomic_DNA"/>
</dbReference>
<accession>A0A6N2KFH7</accession>
<name>A0A6N2KFH7_SALVM</name>
<feature type="region of interest" description="Disordered" evidence="1">
    <location>
        <begin position="105"/>
        <end position="130"/>
    </location>
</feature>
<protein>
    <submittedName>
        <fullName evidence="2">Uncharacterized protein</fullName>
    </submittedName>
</protein>
<feature type="compositionally biased region" description="Polar residues" evidence="1">
    <location>
        <begin position="120"/>
        <end position="130"/>
    </location>
</feature>
<gene>
    <name evidence="2" type="ORF">SVIM_LOCUS79410</name>
</gene>
<organism evidence="2">
    <name type="scientific">Salix viminalis</name>
    <name type="common">Common osier</name>
    <name type="synonym">Basket willow</name>
    <dbReference type="NCBI Taxonomy" id="40686"/>
    <lineage>
        <taxon>Eukaryota</taxon>
        <taxon>Viridiplantae</taxon>
        <taxon>Streptophyta</taxon>
        <taxon>Embryophyta</taxon>
        <taxon>Tracheophyta</taxon>
        <taxon>Spermatophyta</taxon>
        <taxon>Magnoliopsida</taxon>
        <taxon>eudicotyledons</taxon>
        <taxon>Gunneridae</taxon>
        <taxon>Pentapetalae</taxon>
        <taxon>rosids</taxon>
        <taxon>fabids</taxon>
        <taxon>Malpighiales</taxon>
        <taxon>Salicaceae</taxon>
        <taxon>Saliceae</taxon>
        <taxon>Salix</taxon>
    </lineage>
</organism>
<sequence>MVIVVSDALRMMKDSAMRLTLSRQKKMSDKRATIPRGFLRLTSYYMKLIRTRDFADLVDRNVSPPSTTLSDGTAFTISRHERGMLFSLGLSSTTSRSRIALLKRQQLPQSSYNPDKGTQFPPTSGTNDRSCTSLDGLANETNVQLASDRGNKLQMHLCIPKATLKATVLTYSLVIRCGGHL</sequence>
<proteinExistence type="predicted"/>
<dbReference type="AlphaFoldDB" id="A0A6N2KFH7"/>
<evidence type="ECO:0000256" key="1">
    <source>
        <dbReference type="SAM" id="MobiDB-lite"/>
    </source>
</evidence>
<evidence type="ECO:0000313" key="2">
    <source>
        <dbReference type="EMBL" id="VFU27190.1"/>
    </source>
</evidence>
<reference evidence="2" key="1">
    <citation type="submission" date="2019-03" db="EMBL/GenBank/DDBJ databases">
        <authorList>
            <person name="Mank J."/>
            <person name="Almeida P."/>
        </authorList>
    </citation>
    <scope>NUCLEOTIDE SEQUENCE</scope>
    <source>
        <strain evidence="2">78183</strain>
    </source>
</reference>